<organism evidence="3 4">
    <name type="scientific">Geodia barretti</name>
    <name type="common">Barrett's horny sponge</name>
    <dbReference type="NCBI Taxonomy" id="519541"/>
    <lineage>
        <taxon>Eukaryota</taxon>
        <taxon>Metazoa</taxon>
        <taxon>Porifera</taxon>
        <taxon>Demospongiae</taxon>
        <taxon>Heteroscleromorpha</taxon>
        <taxon>Tetractinellida</taxon>
        <taxon>Astrophorina</taxon>
        <taxon>Geodiidae</taxon>
        <taxon>Geodia</taxon>
    </lineage>
</organism>
<evidence type="ECO:0000256" key="1">
    <source>
        <dbReference type="SAM" id="MobiDB-lite"/>
    </source>
</evidence>
<dbReference type="EMBL" id="CASHTH010000022">
    <property type="protein sequence ID" value="CAI7989128.1"/>
    <property type="molecule type" value="Genomic_DNA"/>
</dbReference>
<name>A0AA35QRU5_GEOBA</name>
<evidence type="ECO:0000259" key="2">
    <source>
        <dbReference type="Pfam" id="PF20091"/>
    </source>
</evidence>
<sequence length="670" mass="73420">MSVGRLEITSRKPFANGESFGDVGPYEQLDGTVYFTVDPVNPVNERVADLRLAPRSNTGEIHFYSDFRILKPVDQEKGNGRLFFDILNRGRGPCLRNFNNAPDLAPDEPLQAGNGFLMRQGYTVAWCGWQHDAPDVPGVLRLYPPEARNPDGSRITGKLVVTFVPNEPIKQQFLSDRNHRPYPANNLEDWDSVMTVQESEDGPEQVIPREEWRFAREGNGQVVPDAGYVYKASGFEPGKVYQVIYSTTGAPIVGTGLLATRELASFLRHGAEADGNPCAANLEYAYSFGSSQSGRFLRDLLYYGLNYDEQGRRVFDGLIPHVAGAKHGEFNQRFAQPSSQASRSPNNLFPYSDLEQTDPVTGETDGVLVRSAAQGPLPMIMYTYTSSEYWGGGGALVHIDLSGTKDMEIPDEVRVYHFGGAQHPLGTSYLRDSDPGNGSRGQQPFNCLDYRPLLRAALLNLDRWVTDGAEAPASQYPRLDNGTAADPENVSAALKRIPGVNTPEPMRRFNRLDFGPEPGVATNVPVIVGEPYPLLVPSVDEDCNEQAGIRLPLAMVPLATHTGWNLRHAEIGGEGQILSSGGATGGTLAGSTIPFPATRAERENSGDPRLSIEERYASREDYLDKIRESAEELARQGYVLGEDVELLVSQAGDHYDELTARVGQAQAADN</sequence>
<dbReference type="AlphaFoldDB" id="A0AA35QRU5"/>
<keyword evidence="4" id="KW-1185">Reference proteome</keyword>
<dbReference type="Proteomes" id="UP001174909">
    <property type="component" value="Unassembled WGS sequence"/>
</dbReference>
<feature type="region of interest" description="Disordered" evidence="1">
    <location>
        <begin position="335"/>
        <end position="356"/>
    </location>
</feature>
<evidence type="ECO:0000313" key="4">
    <source>
        <dbReference type="Proteomes" id="UP001174909"/>
    </source>
</evidence>
<reference evidence="3" key="1">
    <citation type="submission" date="2023-03" db="EMBL/GenBank/DDBJ databases">
        <authorList>
            <person name="Steffen K."/>
            <person name="Cardenas P."/>
        </authorList>
    </citation>
    <scope>NUCLEOTIDE SEQUENCE</scope>
</reference>
<gene>
    <name evidence="3" type="ORF">GBAR_LOCUS139</name>
</gene>
<dbReference type="InterPro" id="IPR045394">
    <property type="entry name" value="Abhydrolase_dom"/>
</dbReference>
<dbReference type="Pfam" id="PF20091">
    <property type="entry name" value="Abhydrolase_10"/>
    <property type="match status" value="1"/>
</dbReference>
<evidence type="ECO:0000313" key="3">
    <source>
        <dbReference type="EMBL" id="CAI7989128.1"/>
    </source>
</evidence>
<accession>A0AA35QRU5</accession>
<comment type="caution">
    <text evidence="3">The sequence shown here is derived from an EMBL/GenBank/DDBJ whole genome shotgun (WGS) entry which is preliminary data.</text>
</comment>
<feature type="compositionally biased region" description="Polar residues" evidence="1">
    <location>
        <begin position="335"/>
        <end position="349"/>
    </location>
</feature>
<protein>
    <recommendedName>
        <fullName evidence="2">Alpha/beta hydrolase domain-containing protein</fullName>
    </recommendedName>
</protein>
<feature type="domain" description="Alpha/beta hydrolase" evidence="2">
    <location>
        <begin position="251"/>
        <end position="648"/>
    </location>
</feature>
<proteinExistence type="predicted"/>